<feature type="compositionally biased region" description="Low complexity" evidence="1">
    <location>
        <begin position="35"/>
        <end position="49"/>
    </location>
</feature>
<protein>
    <submittedName>
        <fullName evidence="2">Uncharacterized protein</fullName>
    </submittedName>
</protein>
<feature type="compositionally biased region" description="Gly residues" evidence="1">
    <location>
        <begin position="63"/>
        <end position="72"/>
    </location>
</feature>
<dbReference type="OrthoDB" id="10596987at2759"/>
<reference evidence="2" key="1">
    <citation type="journal article" date="2020" name="bioRxiv">
        <title>Comparative genomics of Chlamydomonas.</title>
        <authorList>
            <person name="Craig R.J."/>
            <person name="Hasan A.R."/>
            <person name="Ness R.W."/>
            <person name="Keightley P.D."/>
        </authorList>
    </citation>
    <scope>NUCLEOTIDE SEQUENCE</scope>
    <source>
        <strain evidence="2">SAG 7.73</strain>
    </source>
</reference>
<gene>
    <name evidence="2" type="ORF">HXX76_007593</name>
</gene>
<evidence type="ECO:0000313" key="2">
    <source>
        <dbReference type="EMBL" id="KAG2434703.1"/>
    </source>
</evidence>
<dbReference type="Proteomes" id="UP000650467">
    <property type="component" value="Unassembled WGS sequence"/>
</dbReference>
<dbReference type="EMBL" id="JAEHOC010000016">
    <property type="protein sequence ID" value="KAG2434703.1"/>
    <property type="molecule type" value="Genomic_DNA"/>
</dbReference>
<sequence length="108" mass="10648">MGGLHKAAKAAGRCELGNSNGPKGEGSNPAMSAAMMGNSNGPKGKGSNPAQSAAMMGNSSAKGRGGGPGSRGGNSKRTERCKRDAALAAVAANNKKIDAFFTKKAKIG</sequence>
<accession>A0A835T2G8</accession>
<organism evidence="2 3">
    <name type="scientific">Chlamydomonas incerta</name>
    <dbReference type="NCBI Taxonomy" id="51695"/>
    <lineage>
        <taxon>Eukaryota</taxon>
        <taxon>Viridiplantae</taxon>
        <taxon>Chlorophyta</taxon>
        <taxon>core chlorophytes</taxon>
        <taxon>Chlorophyceae</taxon>
        <taxon>CS clade</taxon>
        <taxon>Chlamydomonadales</taxon>
        <taxon>Chlamydomonadaceae</taxon>
        <taxon>Chlamydomonas</taxon>
    </lineage>
</organism>
<dbReference type="AlphaFoldDB" id="A0A835T2G8"/>
<keyword evidence="3" id="KW-1185">Reference proteome</keyword>
<evidence type="ECO:0000313" key="3">
    <source>
        <dbReference type="Proteomes" id="UP000650467"/>
    </source>
</evidence>
<name>A0A835T2G8_CHLIN</name>
<comment type="caution">
    <text evidence="2">The sequence shown here is derived from an EMBL/GenBank/DDBJ whole genome shotgun (WGS) entry which is preliminary data.</text>
</comment>
<evidence type="ECO:0000256" key="1">
    <source>
        <dbReference type="SAM" id="MobiDB-lite"/>
    </source>
</evidence>
<feature type="region of interest" description="Disordered" evidence="1">
    <location>
        <begin position="1"/>
        <end position="81"/>
    </location>
</feature>
<proteinExistence type="predicted"/>